<dbReference type="PANTHER" id="PTHR22891">
    <property type="entry name" value="EUKARYOTIC TRANSLATION INITIATION FACTOR 2C"/>
    <property type="match status" value="1"/>
</dbReference>
<evidence type="ECO:0000259" key="2">
    <source>
        <dbReference type="PROSITE" id="PS50821"/>
    </source>
</evidence>
<dbReference type="SMART" id="SM01163">
    <property type="entry name" value="DUF1785"/>
    <property type="match status" value="1"/>
</dbReference>
<gene>
    <name evidence="4" type="ORF">DL89DRAFT_243043</name>
</gene>
<dbReference type="RefSeq" id="XP_040747493.1">
    <property type="nucleotide sequence ID" value="XM_040885025.1"/>
</dbReference>
<dbReference type="SMART" id="SM00949">
    <property type="entry name" value="PAZ"/>
    <property type="match status" value="1"/>
</dbReference>
<dbReference type="STRING" id="61395.A0A1Y1WLA4"/>
<reference evidence="4 5" key="1">
    <citation type="submission" date="2016-07" db="EMBL/GenBank/DDBJ databases">
        <title>Pervasive Adenine N6-methylation of Active Genes in Fungi.</title>
        <authorList>
            <consortium name="DOE Joint Genome Institute"/>
            <person name="Mondo S.J."/>
            <person name="Dannebaum R.O."/>
            <person name="Kuo R.C."/>
            <person name="Labutti K."/>
            <person name="Haridas S."/>
            <person name="Kuo A."/>
            <person name="Salamov A."/>
            <person name="Ahrendt S.R."/>
            <person name="Lipzen A."/>
            <person name="Sullivan W."/>
            <person name="Andreopoulos W.B."/>
            <person name="Clum A."/>
            <person name="Lindquist E."/>
            <person name="Daum C."/>
            <person name="Ramamoorthy G.K."/>
            <person name="Gryganskyi A."/>
            <person name="Culley D."/>
            <person name="Magnuson J.K."/>
            <person name="James T.Y."/>
            <person name="O'Malley M.A."/>
            <person name="Stajich J.E."/>
            <person name="Spatafora J.W."/>
            <person name="Visel A."/>
            <person name="Grigoriev I.V."/>
        </authorList>
    </citation>
    <scope>NUCLEOTIDE SEQUENCE [LARGE SCALE GENOMIC DNA]</scope>
    <source>
        <strain evidence="4 5">ATCC 12442</strain>
    </source>
</reference>
<dbReference type="InterPro" id="IPR012337">
    <property type="entry name" value="RNaseH-like_sf"/>
</dbReference>
<evidence type="ECO:0000259" key="3">
    <source>
        <dbReference type="PROSITE" id="PS50822"/>
    </source>
</evidence>
<dbReference type="PROSITE" id="PS50821">
    <property type="entry name" value="PAZ"/>
    <property type="match status" value="1"/>
</dbReference>
<sequence>MTAASDHPPPLAKDTIGRHQRVVANFVEITSFPVSDVFQYDITITPREGDFKKLPRPDFMRGIFDDAMRRHRADKLGGTPMVYDARRIAFAPKRVCAQDETLARHGIGGRAEDFKVAIREAAIVSMDTLRDFISCSGQFQIQDVHPALMALDLVVGSVAHDEMTGFRRSFFTRADSMSTSRGLELWRGFSLSVRPGEGKLYLNVNTAVTAMYRPGPLVQAIQDLLGMRNPNDLRRGLGSQGVREIAAYLRGLSIMLRHRGIQGSRKVAVKGLTSNPLDKESFDWDDPNNPGKVENISIYDYYQRRYNIKLQYPFLPGLVGRKNAIYPIELCEVMDKQRYKGRLDDQQTADMVRFACQRPSENHKRIVDVLGQLNFEASPAVKAFGLELKSNLTEVDSRVLPPPAINYGQQSREAAFTPTGGAWNMRDKCVMHAGAVLESWTVLVLANQRSVPLNQVQNFVTTLVRMCNSTGYCIGMGRPPITYGNPSADIGREMSKACKSKPQLLLVILPSTNLQTYQNIKNYAYTTMGIHTQCMQSKHVHKANPQYCANLCLKINVKMGGSNQSLPVGAMQKMLHSMPTLFLGCDVSHPSPGETDRPSMASVVGSVDFLGLRYAATLIQLPSRQELVDKLQEAIIRHLKLFYKYTKAKPKRIIFYRDGVSETQFAQVRSREIIEISRACTQIETGYQPDVTFIAMLKRHNTRFFPMGRDGDRTGNCVPGTVVDTAVTLPAIADFYLFAHAAIQGTSRPTHYCVLHDDSKFTRDEIQQLTYNLCYTYAICTRSVSMVPPVYYAHRVADRARCHFADMGVAFRDATVESAGFYGGTGTSAIDTTGKAATDPNMQAKIIRTHERLDESMYFM</sequence>
<dbReference type="InterPro" id="IPR003100">
    <property type="entry name" value="PAZ_dom"/>
</dbReference>
<dbReference type="EMBL" id="MCFD01000001">
    <property type="protein sequence ID" value="ORX74282.1"/>
    <property type="molecule type" value="Genomic_DNA"/>
</dbReference>
<dbReference type="Pfam" id="PF02170">
    <property type="entry name" value="PAZ"/>
    <property type="match status" value="1"/>
</dbReference>
<dbReference type="GeneID" id="63801673"/>
<dbReference type="Gene3D" id="3.40.50.2300">
    <property type="match status" value="1"/>
</dbReference>
<protein>
    <submittedName>
        <fullName evidence="4">Piwi-domain-containing protein</fullName>
    </submittedName>
</protein>
<dbReference type="Pfam" id="PF16487">
    <property type="entry name" value="ArgoMid"/>
    <property type="match status" value="1"/>
</dbReference>
<dbReference type="Gene3D" id="2.170.260.10">
    <property type="entry name" value="paz domain"/>
    <property type="match status" value="1"/>
</dbReference>
<dbReference type="SUPFAM" id="SSF101690">
    <property type="entry name" value="PAZ domain"/>
    <property type="match status" value="1"/>
</dbReference>
<dbReference type="Proteomes" id="UP000193922">
    <property type="component" value="Unassembled WGS sequence"/>
</dbReference>
<dbReference type="InterPro" id="IPR014811">
    <property type="entry name" value="ArgoL1"/>
</dbReference>
<dbReference type="InterPro" id="IPR032474">
    <property type="entry name" value="Argonaute_N"/>
</dbReference>
<dbReference type="InterPro" id="IPR036397">
    <property type="entry name" value="RNaseH_sf"/>
</dbReference>
<dbReference type="InterPro" id="IPR003165">
    <property type="entry name" value="Piwi"/>
</dbReference>
<dbReference type="PROSITE" id="PS50822">
    <property type="entry name" value="PIWI"/>
    <property type="match status" value="1"/>
</dbReference>
<dbReference type="Gene3D" id="3.30.420.10">
    <property type="entry name" value="Ribonuclease H-like superfamily/Ribonuclease H"/>
    <property type="match status" value="1"/>
</dbReference>
<dbReference type="Pfam" id="PF16488">
    <property type="entry name" value="ArgoL2"/>
    <property type="match status" value="1"/>
</dbReference>
<evidence type="ECO:0000313" key="5">
    <source>
        <dbReference type="Proteomes" id="UP000193922"/>
    </source>
</evidence>
<feature type="domain" description="Piwi" evidence="3">
    <location>
        <begin position="504"/>
        <end position="805"/>
    </location>
</feature>
<dbReference type="InterPro" id="IPR036085">
    <property type="entry name" value="PAZ_dom_sf"/>
</dbReference>
<keyword evidence="5" id="KW-1185">Reference proteome</keyword>
<dbReference type="InterPro" id="IPR045246">
    <property type="entry name" value="Piwi_ago-like"/>
</dbReference>
<evidence type="ECO:0000256" key="1">
    <source>
        <dbReference type="RuleBase" id="RU361178"/>
    </source>
</evidence>
<comment type="caution">
    <text evidence="4">The sequence shown here is derived from an EMBL/GenBank/DDBJ whole genome shotgun (WGS) entry which is preliminary data.</text>
</comment>
<accession>A0A1Y1WLA4</accession>
<dbReference type="CDD" id="cd02846">
    <property type="entry name" value="PAZ_argonaute_like"/>
    <property type="match status" value="1"/>
</dbReference>
<dbReference type="InterPro" id="IPR032473">
    <property type="entry name" value="Argonaute_Mid_dom"/>
</dbReference>
<proteinExistence type="inferred from homology"/>
<comment type="similarity">
    <text evidence="1">Belongs to the argonaute family.</text>
</comment>
<dbReference type="Pfam" id="PF08699">
    <property type="entry name" value="ArgoL1"/>
    <property type="match status" value="1"/>
</dbReference>
<dbReference type="InterPro" id="IPR032472">
    <property type="entry name" value="ArgoL2"/>
</dbReference>
<dbReference type="Pfam" id="PF16486">
    <property type="entry name" value="ArgoN"/>
    <property type="match status" value="1"/>
</dbReference>
<dbReference type="SUPFAM" id="SSF53098">
    <property type="entry name" value="Ribonuclease H-like"/>
    <property type="match status" value="1"/>
</dbReference>
<evidence type="ECO:0000313" key="4">
    <source>
        <dbReference type="EMBL" id="ORX74282.1"/>
    </source>
</evidence>
<dbReference type="SMART" id="SM00950">
    <property type="entry name" value="Piwi"/>
    <property type="match status" value="1"/>
</dbReference>
<dbReference type="GO" id="GO:0003723">
    <property type="term" value="F:RNA binding"/>
    <property type="evidence" value="ECO:0007669"/>
    <property type="project" value="InterPro"/>
</dbReference>
<feature type="domain" description="PAZ" evidence="2">
    <location>
        <begin position="216"/>
        <end position="335"/>
    </location>
</feature>
<organism evidence="4 5">
    <name type="scientific">Linderina pennispora</name>
    <dbReference type="NCBI Taxonomy" id="61395"/>
    <lineage>
        <taxon>Eukaryota</taxon>
        <taxon>Fungi</taxon>
        <taxon>Fungi incertae sedis</taxon>
        <taxon>Zoopagomycota</taxon>
        <taxon>Kickxellomycotina</taxon>
        <taxon>Kickxellomycetes</taxon>
        <taxon>Kickxellales</taxon>
        <taxon>Kickxellaceae</taxon>
        <taxon>Linderina</taxon>
    </lineage>
</organism>
<dbReference type="CDD" id="cd04657">
    <property type="entry name" value="Piwi_ago-like"/>
    <property type="match status" value="1"/>
</dbReference>
<dbReference type="OrthoDB" id="10252740at2759"/>
<dbReference type="Pfam" id="PF02171">
    <property type="entry name" value="Piwi"/>
    <property type="match status" value="1"/>
</dbReference>
<dbReference type="AlphaFoldDB" id="A0A1Y1WLA4"/>
<name>A0A1Y1WLA4_9FUNG</name>